<reference evidence="1 2" key="1">
    <citation type="journal article" date="2022" name="bioRxiv">
        <title>The genome of the oomycete Peronosclerospora sorghi, a cosmopolitan pathogen of maize and sorghum, is inflated with dispersed pseudogenes.</title>
        <authorList>
            <person name="Fletcher K."/>
            <person name="Martin F."/>
            <person name="Isakeit T."/>
            <person name="Cavanaugh K."/>
            <person name="Magill C."/>
            <person name="Michelmore R."/>
        </authorList>
    </citation>
    <scope>NUCLEOTIDE SEQUENCE [LARGE SCALE GENOMIC DNA]</scope>
    <source>
        <strain evidence="1">P6</strain>
    </source>
</reference>
<gene>
    <name evidence="1" type="ORF">PsorP6_018091</name>
</gene>
<name>A0ACC0WFI3_9STRA</name>
<proteinExistence type="predicted"/>
<evidence type="ECO:0000313" key="2">
    <source>
        <dbReference type="Proteomes" id="UP001163321"/>
    </source>
</evidence>
<sequence length="110" mass="11854">MYTAQKSCIAGTVHTNGSRVDTLKPKSTSKKELQAAAAAAAELENRTVSVHVMHGLLAALSYDISGGVRAHPQELESVLLQRLLLVATDIRNLLQYTPDMDVQVLRPTAS</sequence>
<keyword evidence="2" id="KW-1185">Reference proteome</keyword>
<dbReference type="Proteomes" id="UP001163321">
    <property type="component" value="Chromosome 2"/>
</dbReference>
<dbReference type="EMBL" id="CM047581">
    <property type="protein sequence ID" value="KAI9916843.1"/>
    <property type="molecule type" value="Genomic_DNA"/>
</dbReference>
<evidence type="ECO:0000313" key="1">
    <source>
        <dbReference type="EMBL" id="KAI9916843.1"/>
    </source>
</evidence>
<protein>
    <submittedName>
        <fullName evidence="1">Uncharacterized protein</fullName>
    </submittedName>
</protein>
<organism evidence="1 2">
    <name type="scientific">Peronosclerospora sorghi</name>
    <dbReference type="NCBI Taxonomy" id="230839"/>
    <lineage>
        <taxon>Eukaryota</taxon>
        <taxon>Sar</taxon>
        <taxon>Stramenopiles</taxon>
        <taxon>Oomycota</taxon>
        <taxon>Peronosporomycetes</taxon>
        <taxon>Peronosporales</taxon>
        <taxon>Peronosporaceae</taxon>
        <taxon>Peronosclerospora</taxon>
    </lineage>
</organism>
<accession>A0ACC0WFI3</accession>
<comment type="caution">
    <text evidence="1">The sequence shown here is derived from an EMBL/GenBank/DDBJ whole genome shotgun (WGS) entry which is preliminary data.</text>
</comment>